<keyword evidence="4" id="KW-1185">Reference proteome</keyword>
<accession>A0A0N4XF35</accession>
<reference evidence="5" key="1">
    <citation type="submission" date="2017-02" db="UniProtKB">
        <authorList>
            <consortium name="WormBaseParasite"/>
        </authorList>
    </citation>
    <scope>IDENTIFICATION</scope>
</reference>
<evidence type="ECO:0000256" key="1">
    <source>
        <dbReference type="SAM" id="Coils"/>
    </source>
</evidence>
<evidence type="ECO:0000313" key="4">
    <source>
        <dbReference type="Proteomes" id="UP000271162"/>
    </source>
</evidence>
<feature type="region of interest" description="Disordered" evidence="2">
    <location>
        <begin position="548"/>
        <end position="594"/>
    </location>
</feature>
<gene>
    <name evidence="3" type="ORF">NBR_LOCUS1138</name>
</gene>
<keyword evidence="1" id="KW-0175">Coiled coil</keyword>
<sequence length="594" mass="66985">MSGYATELGDKQAENDDAEIEARCSAVSNAQGDIKSMLEESLSIYDSANCGIRVLSETIQHDEDATKMCSDLIECAKINKENIIRATKEFVAAQREIARGLCERSLLNEERSSGLEKLMALIQKLKITEEDLHASVKVRLEETELEIQNKTMTGDTLRDSNVQLEARCEEAREKLRRDKETLDIQSERVREEEEEVMKLRAKKVELEEHLRIKRNDLEALHASYDSLLKQLELLTKEENALQHSSIEIQEAISAMEKQNAECSEWKRRMSADQEHLSTLEKQVRQEEEDLQRVRSAAAALLDRFSAVGKGNWTETRWREALEEQETELVLLRTELNTCLSDIEAHSKEVTEVRKEEEIAENMLALERELIAYADQHNLKKKQVAERQRKAVGKLDCGREYLKHLQAVYSAMRSEHGSLLSELRSVQAQIDAFTCLRTPTKPIPAPGRGSASRSQTAKRRLSSKQNVVDSDSDVSQAQIPEVEGLEPFSPATVSLKERRKKGRAQVTEFTRESKSTTSSGTCSDERIISGRFPNDIFLNKSPSLGPVDSAISANVSTDDTLDDGEQSVWSCNSPDERPASIMDLTGDSDLDQSVW</sequence>
<feature type="coiled-coil region" evidence="1">
    <location>
        <begin position="154"/>
        <end position="303"/>
    </location>
</feature>
<organism evidence="5">
    <name type="scientific">Nippostrongylus brasiliensis</name>
    <name type="common">Rat hookworm</name>
    <dbReference type="NCBI Taxonomy" id="27835"/>
    <lineage>
        <taxon>Eukaryota</taxon>
        <taxon>Metazoa</taxon>
        <taxon>Ecdysozoa</taxon>
        <taxon>Nematoda</taxon>
        <taxon>Chromadorea</taxon>
        <taxon>Rhabditida</taxon>
        <taxon>Rhabditina</taxon>
        <taxon>Rhabditomorpha</taxon>
        <taxon>Strongyloidea</taxon>
        <taxon>Heligmosomidae</taxon>
        <taxon>Nippostrongylus</taxon>
    </lineage>
</organism>
<dbReference type="OMA" id="RFPNDIF"/>
<name>A0A0N4XF35_NIPBR</name>
<proteinExistence type="predicted"/>
<evidence type="ECO:0000256" key="2">
    <source>
        <dbReference type="SAM" id="MobiDB-lite"/>
    </source>
</evidence>
<dbReference type="WBParaSite" id="NBR_0000113701-mRNA-1">
    <property type="protein sequence ID" value="NBR_0000113701-mRNA-1"/>
    <property type="gene ID" value="NBR_0000113701"/>
</dbReference>
<feature type="region of interest" description="Disordered" evidence="2">
    <location>
        <begin position="436"/>
        <end position="525"/>
    </location>
</feature>
<protein>
    <submittedName>
        <fullName evidence="5">HMMR_C domain-containing protein</fullName>
    </submittedName>
</protein>
<dbReference type="Proteomes" id="UP000271162">
    <property type="component" value="Unassembled WGS sequence"/>
</dbReference>
<evidence type="ECO:0000313" key="5">
    <source>
        <dbReference type="WBParaSite" id="NBR_0000113701-mRNA-1"/>
    </source>
</evidence>
<dbReference type="AlphaFoldDB" id="A0A0N4XF35"/>
<reference evidence="3 4" key="2">
    <citation type="submission" date="2018-11" db="EMBL/GenBank/DDBJ databases">
        <authorList>
            <consortium name="Pathogen Informatics"/>
        </authorList>
    </citation>
    <scope>NUCLEOTIDE SEQUENCE [LARGE SCALE GENOMIC DNA]</scope>
</reference>
<feature type="compositionally biased region" description="Polar residues" evidence="2">
    <location>
        <begin position="462"/>
        <end position="477"/>
    </location>
</feature>
<evidence type="ECO:0000313" key="3">
    <source>
        <dbReference type="EMBL" id="VDL64407.1"/>
    </source>
</evidence>
<feature type="compositionally biased region" description="Acidic residues" evidence="2">
    <location>
        <begin position="585"/>
        <end position="594"/>
    </location>
</feature>
<dbReference type="EMBL" id="UYSL01000779">
    <property type="protein sequence ID" value="VDL64407.1"/>
    <property type="molecule type" value="Genomic_DNA"/>
</dbReference>